<dbReference type="Gene3D" id="3.10.280.10">
    <property type="entry name" value="Mitochondrial glycoprotein"/>
    <property type="match status" value="1"/>
</dbReference>
<gene>
    <name evidence="2" type="ORF">DFH08DRAFT_1088412</name>
</gene>
<dbReference type="Pfam" id="PF02330">
    <property type="entry name" value="MAM33"/>
    <property type="match status" value="1"/>
</dbReference>
<sequence>MSALRTVRQLTKLRPALRAPPLALREPLASSSSATTLLAQKLRAEISYEAEVQQDDVQEGGWEIKDTPANDEVFLTRKFGDKSIRVMFSIADLQSIPDEDEPEPEAMDDEGPTRGRATTHPGALHTDLYCADSAFDVANVAYYKDARVATELSIASDWEQRTLWTGPLFESLDPALNDAFEAYFRERGVDGALARFVPRYALWKEQRNT</sequence>
<organism evidence="2 3">
    <name type="scientific">Mycena albidolilacea</name>
    <dbReference type="NCBI Taxonomy" id="1033008"/>
    <lineage>
        <taxon>Eukaryota</taxon>
        <taxon>Fungi</taxon>
        <taxon>Dikarya</taxon>
        <taxon>Basidiomycota</taxon>
        <taxon>Agaricomycotina</taxon>
        <taxon>Agaricomycetes</taxon>
        <taxon>Agaricomycetidae</taxon>
        <taxon>Agaricales</taxon>
        <taxon>Marasmiineae</taxon>
        <taxon>Mycenaceae</taxon>
        <taxon>Mycena</taxon>
    </lineage>
</organism>
<evidence type="ECO:0000313" key="3">
    <source>
        <dbReference type="Proteomes" id="UP001218218"/>
    </source>
</evidence>
<accession>A0AAD7EBC1</accession>
<feature type="region of interest" description="Disordered" evidence="1">
    <location>
        <begin position="95"/>
        <end position="120"/>
    </location>
</feature>
<dbReference type="InterPro" id="IPR036561">
    <property type="entry name" value="MAM33_sf"/>
</dbReference>
<comment type="caution">
    <text evidence="2">The sequence shown here is derived from an EMBL/GenBank/DDBJ whole genome shotgun (WGS) entry which is preliminary data.</text>
</comment>
<evidence type="ECO:0000313" key="2">
    <source>
        <dbReference type="EMBL" id="KAJ7308744.1"/>
    </source>
</evidence>
<dbReference type="PANTHER" id="PTHR10826">
    <property type="entry name" value="COMPLEMENT COMPONENT 1"/>
    <property type="match status" value="1"/>
</dbReference>
<evidence type="ECO:0000256" key="1">
    <source>
        <dbReference type="SAM" id="MobiDB-lite"/>
    </source>
</evidence>
<dbReference type="GO" id="GO:0005759">
    <property type="term" value="C:mitochondrial matrix"/>
    <property type="evidence" value="ECO:0007669"/>
    <property type="project" value="InterPro"/>
</dbReference>
<dbReference type="Proteomes" id="UP001218218">
    <property type="component" value="Unassembled WGS sequence"/>
</dbReference>
<name>A0AAD7EBC1_9AGAR</name>
<proteinExistence type="predicted"/>
<dbReference type="SUPFAM" id="SSF54529">
    <property type="entry name" value="Mitochondrial glycoprotein MAM33-like"/>
    <property type="match status" value="1"/>
</dbReference>
<dbReference type="InterPro" id="IPR003428">
    <property type="entry name" value="MAM33"/>
</dbReference>
<dbReference type="EMBL" id="JARIHO010000084">
    <property type="protein sequence ID" value="KAJ7308744.1"/>
    <property type="molecule type" value="Genomic_DNA"/>
</dbReference>
<protein>
    <submittedName>
        <fullName evidence="2">Regulatory protein suaprga1</fullName>
    </submittedName>
</protein>
<keyword evidence="3" id="KW-1185">Reference proteome</keyword>
<dbReference type="PANTHER" id="PTHR10826:SF1">
    <property type="entry name" value="COMPLEMENT COMPONENT 1 Q SUBCOMPONENT-BINDING PROTEIN, MITOCHONDRIAL"/>
    <property type="match status" value="1"/>
</dbReference>
<dbReference type="GO" id="GO:0042256">
    <property type="term" value="P:cytosolic ribosome assembly"/>
    <property type="evidence" value="ECO:0007669"/>
    <property type="project" value="TreeGrafter"/>
</dbReference>
<dbReference type="AlphaFoldDB" id="A0AAD7EBC1"/>
<reference evidence="2" key="1">
    <citation type="submission" date="2023-03" db="EMBL/GenBank/DDBJ databases">
        <title>Massive genome expansion in bonnet fungi (Mycena s.s.) driven by repeated elements and novel gene families across ecological guilds.</title>
        <authorList>
            <consortium name="Lawrence Berkeley National Laboratory"/>
            <person name="Harder C.B."/>
            <person name="Miyauchi S."/>
            <person name="Viragh M."/>
            <person name="Kuo A."/>
            <person name="Thoen E."/>
            <person name="Andreopoulos B."/>
            <person name="Lu D."/>
            <person name="Skrede I."/>
            <person name="Drula E."/>
            <person name="Henrissat B."/>
            <person name="Morin E."/>
            <person name="Kohler A."/>
            <person name="Barry K."/>
            <person name="LaButti K."/>
            <person name="Morin E."/>
            <person name="Salamov A."/>
            <person name="Lipzen A."/>
            <person name="Mereny Z."/>
            <person name="Hegedus B."/>
            <person name="Baldrian P."/>
            <person name="Stursova M."/>
            <person name="Weitz H."/>
            <person name="Taylor A."/>
            <person name="Grigoriev I.V."/>
            <person name="Nagy L.G."/>
            <person name="Martin F."/>
            <person name="Kauserud H."/>
        </authorList>
    </citation>
    <scope>NUCLEOTIDE SEQUENCE</scope>
    <source>
        <strain evidence="2">CBHHK002</strain>
    </source>
</reference>
<feature type="compositionally biased region" description="Acidic residues" evidence="1">
    <location>
        <begin position="97"/>
        <end position="110"/>
    </location>
</feature>